<reference evidence="3 4" key="1">
    <citation type="submission" date="2015-12" db="EMBL/GenBank/DDBJ databases">
        <title>Genome sequence of Oceanibaculum pacificum MCCC 1A02656.</title>
        <authorList>
            <person name="Lu L."/>
            <person name="Lai Q."/>
            <person name="Shao Z."/>
            <person name="Qian P."/>
        </authorList>
    </citation>
    <scope>NUCLEOTIDE SEQUENCE [LARGE SCALE GENOMIC DNA]</scope>
    <source>
        <strain evidence="3 4">MCCC 1A02656</strain>
    </source>
</reference>
<accession>A0A154WEK6</accession>
<dbReference type="RefSeq" id="WP_067553432.1">
    <property type="nucleotide sequence ID" value="NZ_LPXN01000068.1"/>
</dbReference>
<dbReference type="STRING" id="580166.AUP43_05640"/>
<feature type="region of interest" description="Disordered" evidence="1">
    <location>
        <begin position="37"/>
        <end position="84"/>
    </location>
</feature>
<proteinExistence type="predicted"/>
<keyword evidence="2" id="KW-0472">Membrane</keyword>
<keyword evidence="4" id="KW-1185">Reference proteome</keyword>
<organism evidence="3 4">
    <name type="scientific">Oceanibaculum pacificum</name>
    <dbReference type="NCBI Taxonomy" id="580166"/>
    <lineage>
        <taxon>Bacteria</taxon>
        <taxon>Pseudomonadati</taxon>
        <taxon>Pseudomonadota</taxon>
        <taxon>Alphaproteobacteria</taxon>
        <taxon>Rhodospirillales</taxon>
        <taxon>Oceanibaculaceae</taxon>
        <taxon>Oceanibaculum</taxon>
    </lineage>
</organism>
<gene>
    <name evidence="3" type="ORF">AUP43_05640</name>
</gene>
<feature type="transmembrane region" description="Helical" evidence="2">
    <location>
        <begin position="6"/>
        <end position="26"/>
    </location>
</feature>
<evidence type="ECO:0000256" key="1">
    <source>
        <dbReference type="SAM" id="MobiDB-lite"/>
    </source>
</evidence>
<dbReference type="Proteomes" id="UP000076400">
    <property type="component" value="Unassembled WGS sequence"/>
</dbReference>
<dbReference type="EMBL" id="LPXN01000068">
    <property type="protein sequence ID" value="KZD11958.1"/>
    <property type="molecule type" value="Genomic_DNA"/>
</dbReference>
<keyword evidence="2" id="KW-0812">Transmembrane</keyword>
<dbReference type="AlphaFoldDB" id="A0A154WEK6"/>
<evidence type="ECO:0000313" key="3">
    <source>
        <dbReference type="EMBL" id="KZD11958.1"/>
    </source>
</evidence>
<keyword evidence="2" id="KW-1133">Transmembrane helix</keyword>
<evidence type="ECO:0000256" key="2">
    <source>
        <dbReference type="SAM" id="Phobius"/>
    </source>
</evidence>
<sequence>MGDIVAILLAVALAALVIAGPLLYWFGRRMEAAPARPPMPVKPAAFARPPAESAPQDGAIDARQVTRDITQRTRKRRQGGLTPLVERDPEAVARLLSGMIRDPRDR</sequence>
<comment type="caution">
    <text evidence="3">The sequence shown here is derived from an EMBL/GenBank/DDBJ whole genome shotgun (WGS) entry which is preliminary data.</text>
</comment>
<name>A0A154WEK6_9PROT</name>
<evidence type="ECO:0000313" key="4">
    <source>
        <dbReference type="Proteomes" id="UP000076400"/>
    </source>
</evidence>
<protein>
    <submittedName>
        <fullName evidence="3">Uncharacterized protein</fullName>
    </submittedName>
</protein>